<protein>
    <recommendedName>
        <fullName evidence="4">DUF721 domain-containing protein</fullName>
    </recommendedName>
</protein>
<name>A0ABT2KS97_9RHOB</name>
<organism evidence="2 3">
    <name type="scientific">Alloyangia mangrovi</name>
    <dbReference type="NCBI Taxonomy" id="1779329"/>
    <lineage>
        <taxon>Bacteria</taxon>
        <taxon>Pseudomonadati</taxon>
        <taxon>Pseudomonadota</taxon>
        <taxon>Alphaproteobacteria</taxon>
        <taxon>Rhodobacterales</taxon>
        <taxon>Roseobacteraceae</taxon>
        <taxon>Alloyangia</taxon>
    </lineage>
</organism>
<gene>
    <name evidence="2" type="ORF">CLG85_019440</name>
</gene>
<evidence type="ECO:0000313" key="2">
    <source>
        <dbReference type="EMBL" id="MCT4372367.1"/>
    </source>
</evidence>
<evidence type="ECO:0008006" key="4">
    <source>
        <dbReference type="Google" id="ProtNLM"/>
    </source>
</evidence>
<reference evidence="3" key="1">
    <citation type="submission" date="2023-07" db="EMBL/GenBank/DDBJ databases">
        <title>Yangia mangrovi SAOS 153D genome.</title>
        <authorList>
            <person name="Verma A."/>
            <person name="Pal Y."/>
            <person name="Sundharam S."/>
            <person name="Bisht B."/>
            <person name="Srinivasan K."/>
        </authorList>
    </citation>
    <scope>NUCLEOTIDE SEQUENCE [LARGE SCALE GENOMIC DNA]</scope>
    <source>
        <strain evidence="3">SAOS 153D</strain>
    </source>
</reference>
<accession>A0ABT2KS97</accession>
<evidence type="ECO:0000256" key="1">
    <source>
        <dbReference type="SAM" id="MobiDB-lite"/>
    </source>
</evidence>
<dbReference type="Proteomes" id="UP000217448">
    <property type="component" value="Unassembled WGS sequence"/>
</dbReference>
<dbReference type="RefSeq" id="WP_260349901.1">
    <property type="nucleotide sequence ID" value="NZ_NTHN02000044.1"/>
</dbReference>
<comment type="caution">
    <text evidence="2">The sequence shown here is derived from an EMBL/GenBank/DDBJ whole genome shotgun (WGS) entry which is preliminary data.</text>
</comment>
<feature type="region of interest" description="Disordered" evidence="1">
    <location>
        <begin position="85"/>
        <end position="106"/>
    </location>
</feature>
<dbReference type="EMBL" id="NTHN02000044">
    <property type="protein sequence ID" value="MCT4372367.1"/>
    <property type="molecule type" value="Genomic_DNA"/>
</dbReference>
<evidence type="ECO:0000313" key="3">
    <source>
        <dbReference type="Proteomes" id="UP000217448"/>
    </source>
</evidence>
<keyword evidence="3" id="KW-1185">Reference proteome</keyword>
<proteinExistence type="predicted"/>
<sequence length="106" mass="11325">MHVERVEFDDFQPIGAAGARRDAALDPWIEGPHPGAVSLVARNGQLHVALSAGPTEPRRALVAAIRQLLRMADFRGGAHRLTFSRTLPLAGSTGRAGAPTRQERGP</sequence>